<dbReference type="STRING" id="69014.TK0177"/>
<dbReference type="AlphaFoldDB" id="Q5JFK4"/>
<dbReference type="InParanoid" id="Q5JFK4"/>
<name>Q5JFK4_THEKO</name>
<sequence length="73" mass="8574">MGKVITISVPDWVDEKKFKEAFMRALLESSPEKMNIEEIRRLLDVKETSENVEVPEGIEEIRKKDKGRLKWLS</sequence>
<dbReference type="PATRIC" id="fig|69014.16.peg.177"/>
<dbReference type="eggNOG" id="arCOG07703">
    <property type="taxonomic scope" value="Archaea"/>
</dbReference>
<dbReference type="KEGG" id="tko:TK0177"/>
<dbReference type="GeneID" id="78446681"/>
<proteinExistence type="predicted"/>
<dbReference type="HOGENOM" id="CLU_194235_0_0_2"/>
<evidence type="ECO:0000313" key="1">
    <source>
        <dbReference type="EMBL" id="BAD84366.1"/>
    </source>
</evidence>
<dbReference type="EMBL" id="AP006878">
    <property type="protein sequence ID" value="BAD84366.1"/>
    <property type="molecule type" value="Genomic_DNA"/>
</dbReference>
<dbReference type="EnsemblBacteria" id="BAD84366">
    <property type="protein sequence ID" value="BAD84366"/>
    <property type="gene ID" value="TK0177"/>
</dbReference>
<dbReference type="RefSeq" id="WP_011249132.1">
    <property type="nucleotide sequence ID" value="NC_006624.1"/>
</dbReference>
<accession>Q5JFK4</accession>
<dbReference type="OrthoDB" id="96285at2157"/>
<reference evidence="1 2" key="1">
    <citation type="journal article" date="2005" name="Genome Res.">
        <title>Complete genome sequence of the hyperthermophilic archaeon Thermococcus kodakaraensis KOD1 and comparison with Pyrococcus genomes.</title>
        <authorList>
            <person name="Fukui T."/>
            <person name="Atomi H."/>
            <person name="Kanai T."/>
            <person name="Matsumi R."/>
            <person name="Fujiwara S."/>
            <person name="Imanaka T."/>
        </authorList>
    </citation>
    <scope>NUCLEOTIDE SEQUENCE [LARGE SCALE GENOMIC DNA]</scope>
    <source>
        <strain evidence="2">ATCC BAA-918 / JCM 12380 / KOD1</strain>
    </source>
</reference>
<organism evidence="1 2">
    <name type="scientific">Thermococcus kodakarensis (strain ATCC BAA-918 / JCM 12380 / KOD1)</name>
    <name type="common">Pyrococcus kodakaraensis (strain KOD1)</name>
    <dbReference type="NCBI Taxonomy" id="69014"/>
    <lineage>
        <taxon>Archaea</taxon>
        <taxon>Methanobacteriati</taxon>
        <taxon>Methanobacteriota</taxon>
        <taxon>Thermococci</taxon>
        <taxon>Thermococcales</taxon>
        <taxon>Thermococcaceae</taxon>
        <taxon>Thermococcus</taxon>
    </lineage>
</organism>
<dbReference type="Proteomes" id="UP000000536">
    <property type="component" value="Chromosome"/>
</dbReference>
<gene>
    <name evidence="1" type="ordered locus">TK0177</name>
</gene>
<keyword evidence="2" id="KW-1185">Reference proteome</keyword>
<protein>
    <submittedName>
        <fullName evidence="1">Uncharacterized protein</fullName>
    </submittedName>
</protein>
<evidence type="ECO:0000313" key="2">
    <source>
        <dbReference type="Proteomes" id="UP000000536"/>
    </source>
</evidence>